<comment type="caution">
    <text evidence="7">The sequence shown here is derived from an EMBL/GenBank/DDBJ whole genome shotgun (WGS) entry which is preliminary data.</text>
</comment>
<evidence type="ECO:0000256" key="1">
    <source>
        <dbReference type="ARBA" id="ARBA00004141"/>
    </source>
</evidence>
<dbReference type="EMBL" id="VZSQ01000284">
    <property type="protein sequence ID" value="NWZ58704.1"/>
    <property type="molecule type" value="Genomic_DNA"/>
</dbReference>
<dbReference type="InterPro" id="IPR051856">
    <property type="entry name" value="CSR-E3_Ligase_Protein"/>
</dbReference>
<organism evidence="7 8">
    <name type="scientific">Haliaeetus albicilla</name>
    <name type="common">White-tailed sea-eagle</name>
    <name type="synonym">Falco albicilla</name>
    <dbReference type="NCBI Taxonomy" id="8969"/>
    <lineage>
        <taxon>Eukaryota</taxon>
        <taxon>Metazoa</taxon>
        <taxon>Chordata</taxon>
        <taxon>Craniata</taxon>
        <taxon>Vertebrata</taxon>
        <taxon>Euteleostomi</taxon>
        <taxon>Archelosauria</taxon>
        <taxon>Archosauria</taxon>
        <taxon>Dinosauria</taxon>
        <taxon>Saurischia</taxon>
        <taxon>Theropoda</taxon>
        <taxon>Coelurosauria</taxon>
        <taxon>Aves</taxon>
        <taxon>Neognathae</taxon>
        <taxon>Neoaves</taxon>
        <taxon>Telluraves</taxon>
        <taxon>Accipitrimorphae</taxon>
        <taxon>Accipitriformes</taxon>
        <taxon>Accipitridae</taxon>
        <taxon>Accipitrinae</taxon>
        <taxon>Haliaeetus</taxon>
    </lineage>
</organism>
<evidence type="ECO:0000256" key="2">
    <source>
        <dbReference type="ARBA" id="ARBA00022692"/>
    </source>
</evidence>
<feature type="transmembrane region" description="Helical" evidence="5">
    <location>
        <begin position="47"/>
        <end position="71"/>
    </location>
</feature>
<feature type="transmembrane region" description="Helical" evidence="5">
    <location>
        <begin position="92"/>
        <end position="110"/>
    </location>
</feature>
<feature type="non-terminal residue" evidence="7">
    <location>
        <position position="1"/>
    </location>
</feature>
<dbReference type="GO" id="GO:0016020">
    <property type="term" value="C:membrane"/>
    <property type="evidence" value="ECO:0007669"/>
    <property type="project" value="UniProtKB-SubCell"/>
</dbReference>
<dbReference type="PANTHER" id="PTHR21041">
    <property type="entry name" value="DENDRITIC CELL-SPECIFIC TRANSMEMBRANE PROTEIN"/>
    <property type="match status" value="1"/>
</dbReference>
<dbReference type="OrthoDB" id="9947082at2759"/>
<accession>A0A7K7NTM1</accession>
<evidence type="ECO:0000313" key="8">
    <source>
        <dbReference type="Proteomes" id="UP000585422"/>
    </source>
</evidence>
<proteinExistence type="predicted"/>
<dbReference type="PANTHER" id="PTHR21041:SF3">
    <property type="entry name" value="OSTEOCLAST STIMULATORY TRANSMEMBRANE PROTEIN"/>
    <property type="match status" value="1"/>
</dbReference>
<dbReference type="Pfam" id="PF07782">
    <property type="entry name" value="DC_STAMP"/>
    <property type="match status" value="1"/>
</dbReference>
<feature type="transmembrane region" description="Helical" evidence="5">
    <location>
        <begin position="19"/>
        <end position="41"/>
    </location>
</feature>
<protein>
    <submittedName>
        <fullName evidence="7">OCSTP protein</fullName>
    </submittedName>
</protein>
<dbReference type="Proteomes" id="UP000585422">
    <property type="component" value="Unassembled WGS sequence"/>
</dbReference>
<dbReference type="InterPro" id="IPR012858">
    <property type="entry name" value="DC_STAMP-like"/>
</dbReference>
<feature type="transmembrane region" description="Helical" evidence="5">
    <location>
        <begin position="277"/>
        <end position="300"/>
    </location>
</feature>
<evidence type="ECO:0000313" key="7">
    <source>
        <dbReference type="EMBL" id="NWZ58704.1"/>
    </source>
</evidence>
<evidence type="ECO:0000256" key="3">
    <source>
        <dbReference type="ARBA" id="ARBA00022989"/>
    </source>
</evidence>
<keyword evidence="2 5" id="KW-0812">Transmembrane</keyword>
<name>A0A7K7NTM1_HALAL</name>
<dbReference type="AlphaFoldDB" id="A0A7K7NTM1"/>
<comment type="subcellular location">
    <subcellularLocation>
        <location evidence="1">Membrane</location>
        <topology evidence="1">Multi-pass membrane protein</topology>
    </subcellularLocation>
</comment>
<keyword evidence="8" id="KW-1185">Reference proteome</keyword>
<sequence>TVDLWSVYSKPVPANGRELWTLFLQCSCITVVIGGLFYNWMFASLEYSWHLSIAMAMSFSPLLLLTLFLVHPARCVFSMIMPTLGTKQGRKLLLSTCIMIVVINVTPNIISNIKTILQVFKCICKNSSESLLNSTALLATASWEFGGAIQESMNSINIYRPMNGHFQFSLLKNSSFIYQQMHLAGEKIGRDLLAVEVLVKDSVQVGNKLVAGFSVLYLCFESTWYLKNYLTNLRFDNFYITKKLERLAVARKAAHLLVGSSKTLIRPTGLKLSREEVMLCLVQAMLLTVALMLMLVVVAMDHFAFSVADTAVRKAAQFSTVPVTLSIKYRVSAGAKMGILHFFWKILWLPDEELPLQDFEGSYQHYLTFSSAHCRVSPPKPPNPSVLLVVGLLFCILYATVFLETYAHRLCRKIAGSFFESWEEKRALYLYKKLSRKHKEE</sequence>
<reference evidence="7 8" key="1">
    <citation type="submission" date="2019-09" db="EMBL/GenBank/DDBJ databases">
        <title>Bird 10,000 Genomes (B10K) Project - Family phase.</title>
        <authorList>
            <person name="Zhang G."/>
        </authorList>
    </citation>
    <scope>NUCLEOTIDE SEQUENCE [LARGE SCALE GENOMIC DNA]</scope>
    <source>
        <strain evidence="7">OUT-0040</strain>
        <tissue evidence="7">Blood</tissue>
    </source>
</reference>
<keyword evidence="4 5" id="KW-0472">Membrane</keyword>
<evidence type="ECO:0000256" key="5">
    <source>
        <dbReference type="SAM" id="Phobius"/>
    </source>
</evidence>
<feature type="domain" description="Dendritic cell-specific transmembrane protein-like" evidence="6">
    <location>
        <begin position="235"/>
        <end position="431"/>
    </location>
</feature>
<evidence type="ECO:0000259" key="6">
    <source>
        <dbReference type="Pfam" id="PF07782"/>
    </source>
</evidence>
<keyword evidence="3 5" id="KW-1133">Transmembrane helix</keyword>
<feature type="non-terminal residue" evidence="7">
    <location>
        <position position="441"/>
    </location>
</feature>
<evidence type="ECO:0000256" key="4">
    <source>
        <dbReference type="ARBA" id="ARBA00023136"/>
    </source>
</evidence>
<gene>
    <name evidence="7" type="primary">Ocstamp</name>
    <name evidence="7" type="ORF">HALALB_R05654</name>
</gene>
<feature type="transmembrane region" description="Helical" evidence="5">
    <location>
        <begin position="385"/>
        <end position="403"/>
    </location>
</feature>